<dbReference type="UniPathway" id="UPA00143"/>
<dbReference type="OrthoDB" id="9984778at2759"/>
<evidence type="ECO:0000256" key="1">
    <source>
        <dbReference type="ARBA" id="ARBA00000900"/>
    </source>
</evidence>
<sequence length="374" mass="40968">MDSSRRILLYDDANSTEGSFTFDANNTWACITNCIGSCIFDLCIPSPPLSPASLPYDGDADTPINLHNHSRLLSILIISASSSIAGSFILVLVLYAYLRRRRRRLRQQNLPNSVLSTVAGDEADLPPGDEIEHHIWYIRTQGLDDITISSIVSFVYKTGDGLVDSKDCSVCLGEFHDGELVRLLPKCSHAFHLSCIDRWLRSHVNCPLCRAPIVAPTATAIPGPSPASPPTGNTPDMVDPGVASSDEAFPWDNNSDEIEIGIVIHQSEGSSSSPSITELPPSSSNKEEGFQPIRRSVSMDFFSLDSLAREGQEEGKVLQEEENRSPAGMVRQGGLLKGNSMQKGPKKMERSLSSQSARWFFPRHGRPRHSVLPL</sequence>
<accession>A0A835UXZ6</accession>
<dbReference type="SMART" id="SM00184">
    <property type="entry name" value="RING"/>
    <property type="match status" value="1"/>
</dbReference>
<dbReference type="Gene3D" id="3.30.40.10">
    <property type="entry name" value="Zinc/RING finger domain, C3HC4 (zinc finger)"/>
    <property type="match status" value="1"/>
</dbReference>
<dbReference type="InterPro" id="IPR001841">
    <property type="entry name" value="Znf_RING"/>
</dbReference>
<evidence type="ECO:0000256" key="6">
    <source>
        <dbReference type="ARBA" id="ARBA00022771"/>
    </source>
</evidence>
<evidence type="ECO:0000256" key="11">
    <source>
        <dbReference type="SAM" id="Phobius"/>
    </source>
</evidence>
<keyword evidence="6 9" id="KW-0863">Zinc-finger</keyword>
<protein>
    <recommendedName>
        <fullName evidence="3">RING-type E3 ubiquitin transferase</fullName>
        <ecNumber evidence="3">2.3.2.27</ecNumber>
    </recommendedName>
</protein>
<proteinExistence type="predicted"/>
<feature type="transmembrane region" description="Helical" evidence="11">
    <location>
        <begin position="72"/>
        <end position="98"/>
    </location>
</feature>
<organism evidence="14 16">
    <name type="scientific">Vanilla planifolia</name>
    <name type="common">Vanilla</name>
    <dbReference type="NCBI Taxonomy" id="51239"/>
    <lineage>
        <taxon>Eukaryota</taxon>
        <taxon>Viridiplantae</taxon>
        <taxon>Streptophyta</taxon>
        <taxon>Embryophyta</taxon>
        <taxon>Tracheophyta</taxon>
        <taxon>Spermatophyta</taxon>
        <taxon>Magnoliopsida</taxon>
        <taxon>Liliopsida</taxon>
        <taxon>Asparagales</taxon>
        <taxon>Orchidaceae</taxon>
        <taxon>Vanilloideae</taxon>
        <taxon>Vanilleae</taxon>
        <taxon>Vanilla</taxon>
    </lineage>
</organism>
<dbReference type="PANTHER" id="PTHR46913:SF19">
    <property type="entry name" value="RING-TYPE E3 UBIQUITIN TRANSFERASE"/>
    <property type="match status" value="1"/>
</dbReference>
<evidence type="ECO:0000256" key="2">
    <source>
        <dbReference type="ARBA" id="ARBA00004906"/>
    </source>
</evidence>
<comment type="caution">
    <text evidence="14">The sequence shown here is derived from an EMBL/GenBank/DDBJ whole genome shotgun (WGS) entry which is preliminary data.</text>
</comment>
<evidence type="ECO:0000256" key="9">
    <source>
        <dbReference type="PROSITE-ProRule" id="PRU00175"/>
    </source>
</evidence>
<evidence type="ECO:0000313" key="13">
    <source>
        <dbReference type="EMBL" id="KAG0476509.1"/>
    </source>
</evidence>
<dbReference type="GO" id="GO:0016567">
    <property type="term" value="P:protein ubiquitination"/>
    <property type="evidence" value="ECO:0007669"/>
    <property type="project" value="UniProtKB-UniPathway"/>
</dbReference>
<evidence type="ECO:0000256" key="4">
    <source>
        <dbReference type="ARBA" id="ARBA00022679"/>
    </source>
</evidence>
<comment type="catalytic activity">
    <reaction evidence="1">
        <text>S-ubiquitinyl-[E2 ubiquitin-conjugating enzyme]-L-cysteine + [acceptor protein]-L-lysine = [E2 ubiquitin-conjugating enzyme]-L-cysteine + N(6)-ubiquitinyl-[acceptor protein]-L-lysine.</text>
        <dbReference type="EC" id="2.3.2.27"/>
    </reaction>
</comment>
<reference evidence="15 16" key="1">
    <citation type="journal article" date="2020" name="Nat. Food">
        <title>A phased Vanilla planifolia genome enables genetic improvement of flavour and production.</title>
        <authorList>
            <person name="Hasing T."/>
            <person name="Tang H."/>
            <person name="Brym M."/>
            <person name="Khazi F."/>
            <person name="Huang T."/>
            <person name="Chambers A.H."/>
        </authorList>
    </citation>
    <scope>NUCLEOTIDE SEQUENCE [LARGE SCALE GENOMIC DNA]</scope>
    <source>
        <tissue evidence="14">Leaf</tissue>
    </source>
</reference>
<evidence type="ECO:0000256" key="5">
    <source>
        <dbReference type="ARBA" id="ARBA00022723"/>
    </source>
</evidence>
<evidence type="ECO:0000313" key="15">
    <source>
        <dbReference type="Proteomes" id="UP000636800"/>
    </source>
</evidence>
<evidence type="ECO:0000259" key="12">
    <source>
        <dbReference type="PROSITE" id="PS50089"/>
    </source>
</evidence>
<keyword evidence="8" id="KW-0862">Zinc</keyword>
<dbReference type="GO" id="GO:0008270">
    <property type="term" value="F:zinc ion binding"/>
    <property type="evidence" value="ECO:0007669"/>
    <property type="project" value="UniProtKB-KW"/>
</dbReference>
<keyword evidence="11" id="KW-1133">Transmembrane helix</keyword>
<dbReference type="PANTHER" id="PTHR46913">
    <property type="entry name" value="RING-H2 FINGER PROTEIN ATL16"/>
    <property type="match status" value="1"/>
</dbReference>
<gene>
    <name evidence="14" type="ORF">HPP92_012896</name>
    <name evidence="13" type="ORF">HPP92_013350</name>
</gene>
<feature type="compositionally biased region" description="Basic and acidic residues" evidence="10">
    <location>
        <begin position="310"/>
        <end position="324"/>
    </location>
</feature>
<comment type="pathway">
    <text evidence="2">Protein modification; protein ubiquitination.</text>
</comment>
<feature type="compositionally biased region" description="Basic residues" evidence="10">
    <location>
        <begin position="361"/>
        <end position="374"/>
    </location>
</feature>
<keyword evidence="15" id="KW-1185">Reference proteome</keyword>
<dbReference type="EMBL" id="JADCNM010000006">
    <property type="protein sequence ID" value="KAG0478177.1"/>
    <property type="molecule type" value="Genomic_DNA"/>
</dbReference>
<evidence type="ECO:0000256" key="10">
    <source>
        <dbReference type="SAM" id="MobiDB-lite"/>
    </source>
</evidence>
<dbReference type="GO" id="GO:0061630">
    <property type="term" value="F:ubiquitin protein ligase activity"/>
    <property type="evidence" value="ECO:0007669"/>
    <property type="project" value="UniProtKB-EC"/>
</dbReference>
<dbReference type="AlphaFoldDB" id="A0A835UXZ6"/>
<dbReference type="Proteomes" id="UP000639772">
    <property type="component" value="Chromosome 6"/>
</dbReference>
<feature type="domain" description="RING-type" evidence="12">
    <location>
        <begin position="168"/>
        <end position="210"/>
    </location>
</feature>
<dbReference type="CDD" id="cd16461">
    <property type="entry name" value="RING-H2_EL5-like"/>
    <property type="match status" value="1"/>
</dbReference>
<evidence type="ECO:0000256" key="8">
    <source>
        <dbReference type="ARBA" id="ARBA00022833"/>
    </source>
</evidence>
<dbReference type="EC" id="2.3.2.27" evidence="3"/>
<keyword evidence="7" id="KW-0833">Ubl conjugation pathway</keyword>
<dbReference type="SMART" id="SM01197">
    <property type="entry name" value="FANCL_C"/>
    <property type="match status" value="1"/>
</dbReference>
<dbReference type="InterPro" id="IPR013083">
    <property type="entry name" value="Znf_RING/FYVE/PHD"/>
</dbReference>
<dbReference type="SUPFAM" id="SSF57850">
    <property type="entry name" value="RING/U-box"/>
    <property type="match status" value="1"/>
</dbReference>
<keyword evidence="11" id="KW-0812">Transmembrane</keyword>
<dbReference type="Proteomes" id="UP000636800">
    <property type="component" value="Chromosome 6"/>
</dbReference>
<dbReference type="PROSITE" id="PS50089">
    <property type="entry name" value="ZF_RING_2"/>
    <property type="match status" value="1"/>
</dbReference>
<keyword evidence="5" id="KW-0479">Metal-binding</keyword>
<feature type="compositionally biased region" description="Low complexity" evidence="10">
    <location>
        <begin position="267"/>
        <end position="284"/>
    </location>
</feature>
<evidence type="ECO:0000256" key="3">
    <source>
        <dbReference type="ARBA" id="ARBA00012483"/>
    </source>
</evidence>
<dbReference type="EMBL" id="JADCNL010000006">
    <property type="protein sequence ID" value="KAG0476509.1"/>
    <property type="molecule type" value="Genomic_DNA"/>
</dbReference>
<evidence type="ECO:0000313" key="14">
    <source>
        <dbReference type="EMBL" id="KAG0478177.1"/>
    </source>
</evidence>
<dbReference type="Pfam" id="PF13639">
    <property type="entry name" value="zf-RING_2"/>
    <property type="match status" value="1"/>
</dbReference>
<name>A0A835UXZ6_VANPL</name>
<feature type="region of interest" description="Disordered" evidence="10">
    <location>
        <begin position="266"/>
        <end position="291"/>
    </location>
</feature>
<evidence type="ECO:0000256" key="7">
    <source>
        <dbReference type="ARBA" id="ARBA00022786"/>
    </source>
</evidence>
<keyword evidence="11" id="KW-0472">Membrane</keyword>
<dbReference type="InterPro" id="IPR044600">
    <property type="entry name" value="ATL1/ATL16-like"/>
</dbReference>
<keyword evidence="4" id="KW-0808">Transferase</keyword>
<feature type="region of interest" description="Disordered" evidence="10">
    <location>
        <begin position="310"/>
        <end position="374"/>
    </location>
</feature>
<evidence type="ECO:0000313" key="16">
    <source>
        <dbReference type="Proteomes" id="UP000639772"/>
    </source>
</evidence>